<proteinExistence type="predicted"/>
<organism evidence="1 2">
    <name type="scientific">Pistacia integerrima</name>
    <dbReference type="NCBI Taxonomy" id="434235"/>
    <lineage>
        <taxon>Eukaryota</taxon>
        <taxon>Viridiplantae</taxon>
        <taxon>Streptophyta</taxon>
        <taxon>Embryophyta</taxon>
        <taxon>Tracheophyta</taxon>
        <taxon>Spermatophyta</taxon>
        <taxon>Magnoliopsida</taxon>
        <taxon>eudicotyledons</taxon>
        <taxon>Gunneridae</taxon>
        <taxon>Pentapetalae</taxon>
        <taxon>rosids</taxon>
        <taxon>malvids</taxon>
        <taxon>Sapindales</taxon>
        <taxon>Anacardiaceae</taxon>
        <taxon>Pistacia</taxon>
    </lineage>
</organism>
<accession>A0ACC0YYA1</accession>
<gene>
    <name evidence="1" type="ORF">Pint_18707</name>
</gene>
<evidence type="ECO:0000313" key="1">
    <source>
        <dbReference type="EMBL" id="KAJ0043612.1"/>
    </source>
</evidence>
<comment type="caution">
    <text evidence="1">The sequence shown here is derived from an EMBL/GenBank/DDBJ whole genome shotgun (WGS) entry which is preliminary data.</text>
</comment>
<evidence type="ECO:0000313" key="2">
    <source>
        <dbReference type="Proteomes" id="UP001163603"/>
    </source>
</evidence>
<reference evidence="2" key="1">
    <citation type="journal article" date="2023" name="G3 (Bethesda)">
        <title>Genome assembly and association tests identify interacting loci associated with vigor, precocity, and sex in interspecific pistachio rootstocks.</title>
        <authorList>
            <person name="Palmer W."/>
            <person name="Jacygrad E."/>
            <person name="Sagayaradj S."/>
            <person name="Cavanaugh K."/>
            <person name="Han R."/>
            <person name="Bertier L."/>
            <person name="Beede B."/>
            <person name="Kafkas S."/>
            <person name="Golino D."/>
            <person name="Preece J."/>
            <person name="Michelmore R."/>
        </authorList>
    </citation>
    <scope>NUCLEOTIDE SEQUENCE [LARGE SCALE GENOMIC DNA]</scope>
</reference>
<sequence length="109" mass="13407">MRTKVKHRKTDTGTSLWNWNGSGSKKNTAKKQFPVTEFLQEHYRKNEGNSVGAWRWSWNRVWCWRRVWLGWRSGFWWLVVEPAKPSFWGWNGLWCRCRIRVRARVWIRI</sequence>
<dbReference type="EMBL" id="CM047739">
    <property type="protein sequence ID" value="KAJ0043612.1"/>
    <property type="molecule type" value="Genomic_DNA"/>
</dbReference>
<keyword evidence="2" id="KW-1185">Reference proteome</keyword>
<dbReference type="Proteomes" id="UP001163603">
    <property type="component" value="Chromosome 4"/>
</dbReference>
<name>A0ACC0YYA1_9ROSI</name>
<protein>
    <submittedName>
        <fullName evidence="1">Uncharacterized protein</fullName>
    </submittedName>
</protein>